<reference evidence="1" key="1">
    <citation type="submission" date="2023-02" db="EMBL/GenBank/DDBJ databases">
        <title>Tahibacter soli sp. nov. isolated from soil.</title>
        <authorList>
            <person name="Baek J.H."/>
            <person name="Lee J.K."/>
            <person name="Choi D.G."/>
            <person name="Jeon C.O."/>
        </authorList>
    </citation>
    <scope>NUCLEOTIDE SEQUENCE</scope>
    <source>
        <strain evidence="1">BL</strain>
    </source>
</reference>
<dbReference type="RefSeq" id="WP_272841726.1">
    <property type="nucleotide sequence ID" value="NZ_JAOVZO020000001.1"/>
</dbReference>
<organism evidence="1 2">
    <name type="scientific">Tahibacter soli</name>
    <dbReference type="NCBI Taxonomy" id="2983605"/>
    <lineage>
        <taxon>Bacteria</taxon>
        <taxon>Pseudomonadati</taxon>
        <taxon>Pseudomonadota</taxon>
        <taxon>Gammaproteobacteria</taxon>
        <taxon>Lysobacterales</taxon>
        <taxon>Rhodanobacteraceae</taxon>
        <taxon>Tahibacter</taxon>
    </lineage>
</organism>
<keyword evidence="2" id="KW-1185">Reference proteome</keyword>
<evidence type="ECO:0000313" key="2">
    <source>
        <dbReference type="Proteomes" id="UP001139971"/>
    </source>
</evidence>
<gene>
    <name evidence="1" type="ORF">OD750_000640</name>
</gene>
<evidence type="ECO:0000313" key="1">
    <source>
        <dbReference type="EMBL" id="MDC8011046.1"/>
    </source>
</evidence>
<dbReference type="EMBL" id="JAOVZO020000001">
    <property type="protein sequence ID" value="MDC8011046.1"/>
    <property type="molecule type" value="Genomic_DNA"/>
</dbReference>
<dbReference type="Proteomes" id="UP001139971">
    <property type="component" value="Unassembled WGS sequence"/>
</dbReference>
<comment type="caution">
    <text evidence="1">The sequence shown here is derived from an EMBL/GenBank/DDBJ whole genome shotgun (WGS) entry which is preliminary data.</text>
</comment>
<protein>
    <submittedName>
        <fullName evidence="1">Uncharacterized protein</fullName>
    </submittedName>
</protein>
<proteinExistence type="predicted"/>
<dbReference type="InterPro" id="IPR011047">
    <property type="entry name" value="Quinoprotein_ADH-like_sf"/>
</dbReference>
<accession>A0A9X3YFM6</accession>
<name>A0A9X3YFM6_9GAMM</name>
<dbReference type="SUPFAM" id="SSF50998">
    <property type="entry name" value="Quinoprotein alcohol dehydrogenase-like"/>
    <property type="match status" value="1"/>
</dbReference>
<dbReference type="AlphaFoldDB" id="A0A9X3YFM6"/>
<sequence>MWHYAATNRLEQVRAAALDTDGSLQVLMEAGTGTAAALYRIGTDGALAWRKEVCVGTERADMPTMTLLRNGDTALVCADNAGARFLRVDRSGATRAEATLPTVNARPIATRADGTVQVRGSRIAGSLQSELYAVDADGKVVDSPGATPSAGRGQTLAAQRLDANGASYLFAHPIYTDDTDAMTLTKVGANGAPAWRRTVAGNWYNVRMTAGGGRLCIGGKVVGNPTGPTNEIRCYDDADGAERWAKSLPATNGGEASKAWPPPGPPDVDDYQVLDDGSLITVQGDATTHAFIRFDTNGTQVARVVGAGGIASASLHGAGWATLSLRKTDGVPALLRYDRQGNAKAIGASANALGAFELADGSTAADGGVHAIAREAASPSTGGRELWSIRADGTIAWKRAYRSTYAKAAIVRSANAAYLVERENDRGASEPESVRVQAFAPGDGAPLATIDEALVLPGGGGAFALSASGGVAALATGQRERLRIARYDAVTGAPLDERYAACGDFCGRVEALSLDANGNARVALNVADRAVGATVGVFAQADVGTDAPRIRIDQPGIAGAWWAPYANGEGFALDYLPDSRTFFMPWFTFAREGGNAARQQRWYVVQGAIAPNATSAELAITLTDPGEFDREPPRQARRVGTAFVRFTDCDNGTLRYAFDADVNGGAHGTITLSRLGAAVADCALADGTTRPGAGLAPPANGFDARLSGSWFEPATAGQGLQFVVQPGGVFFAPWFTFRVAYTGFIPLPFEPRWFTLQGSLASARDGVVELPIVRTIGGAFDSVPTNNMFAVGTAKLTILACDRATLDYRFDNTEEAADMFARAGTIDLVKAGGCAR</sequence>